<feature type="compositionally biased region" description="Polar residues" evidence="31">
    <location>
        <begin position="175"/>
        <end position="189"/>
    </location>
</feature>
<evidence type="ECO:0000256" key="5">
    <source>
        <dbReference type="ARBA" id="ARBA00009385"/>
    </source>
</evidence>
<evidence type="ECO:0000256" key="9">
    <source>
        <dbReference type="ARBA" id="ARBA00022536"/>
    </source>
</evidence>
<dbReference type="GO" id="GO:0007157">
    <property type="term" value="P:heterophilic cell-cell adhesion via plasma membrane cell adhesion molecules"/>
    <property type="evidence" value="ECO:0007669"/>
    <property type="project" value="TreeGrafter"/>
</dbReference>
<evidence type="ECO:0000256" key="17">
    <source>
        <dbReference type="ARBA" id="ARBA00023157"/>
    </source>
</evidence>
<evidence type="ECO:0000256" key="23">
    <source>
        <dbReference type="ARBA" id="ARBA00053699"/>
    </source>
</evidence>
<comment type="caution">
    <text evidence="30">Lacks conserved residue(s) required for the propagation of feature annotation.</text>
</comment>
<dbReference type="GO" id="GO:0043005">
    <property type="term" value="C:neuron projection"/>
    <property type="evidence" value="ECO:0007669"/>
    <property type="project" value="TreeGrafter"/>
</dbReference>
<reference evidence="36" key="1">
    <citation type="submission" date="2025-08" db="UniProtKB">
        <authorList>
            <consortium name="RefSeq"/>
        </authorList>
    </citation>
    <scope>IDENTIFICATION</scope>
    <source>
        <tissue evidence="36">Blood</tissue>
    </source>
</reference>
<feature type="domain" description="Teneurin N-terminal" evidence="34">
    <location>
        <begin position="1"/>
        <end position="318"/>
    </location>
</feature>
<evidence type="ECO:0000256" key="24">
    <source>
        <dbReference type="ARBA" id="ARBA00057184"/>
    </source>
</evidence>
<feature type="disulfide bond" evidence="30">
    <location>
        <begin position="786"/>
        <end position="795"/>
    </location>
</feature>
<dbReference type="GO" id="GO:0042803">
    <property type="term" value="F:protein homodimerization activity"/>
    <property type="evidence" value="ECO:0007669"/>
    <property type="project" value="TreeGrafter"/>
</dbReference>
<keyword evidence="14" id="KW-0805">Transcription regulation</keyword>
<feature type="region of interest" description="Disordered" evidence="31">
    <location>
        <begin position="175"/>
        <end position="241"/>
    </location>
</feature>
<dbReference type="PROSITE" id="PS51361">
    <property type="entry name" value="TENEURIN_N"/>
    <property type="match status" value="1"/>
</dbReference>
<dbReference type="NCBIfam" id="TIGR01643">
    <property type="entry name" value="YD_repeat_2x"/>
    <property type="match status" value="3"/>
</dbReference>
<proteinExistence type="inferred from homology"/>
<dbReference type="RefSeq" id="XP_025790250.1">
    <property type="nucleotide sequence ID" value="XM_025934465.1"/>
</dbReference>
<evidence type="ECO:0000256" key="10">
    <source>
        <dbReference type="ARBA" id="ARBA00022685"/>
    </source>
</evidence>
<keyword evidence="17 30" id="KW-1015">Disulfide bond</keyword>
<dbReference type="CDD" id="cd00054">
    <property type="entry name" value="EGF_CA"/>
    <property type="match status" value="1"/>
</dbReference>
<dbReference type="InterPro" id="IPR057629">
    <property type="entry name" value="Teneurin1-4_GBD"/>
</dbReference>
<dbReference type="CTD" id="10178"/>
<dbReference type="PROSITE" id="PS01186">
    <property type="entry name" value="EGF_2"/>
    <property type="match status" value="4"/>
</dbReference>
<keyword evidence="21" id="KW-0539">Nucleus</keyword>
<dbReference type="InterPro" id="IPR056823">
    <property type="entry name" value="TEN-like_YD-shell"/>
</dbReference>
<dbReference type="Pfam" id="PF25023">
    <property type="entry name" value="TEN_YD-shell"/>
    <property type="match status" value="1"/>
</dbReference>
<evidence type="ECO:0000256" key="28">
    <source>
        <dbReference type="ARBA" id="ARBA00081437"/>
    </source>
</evidence>
<evidence type="ECO:0000313" key="35">
    <source>
        <dbReference type="Proteomes" id="UP000515131"/>
    </source>
</evidence>
<dbReference type="GO" id="GO:0005856">
    <property type="term" value="C:cytoskeleton"/>
    <property type="evidence" value="ECO:0007669"/>
    <property type="project" value="UniProtKB-SubCell"/>
</dbReference>
<evidence type="ECO:0000259" key="33">
    <source>
        <dbReference type="PROSITE" id="PS50026"/>
    </source>
</evidence>
<comment type="function">
    <text evidence="23">Involved in neural development, regulating the establishment of proper connectivity within the nervous system. May function as a cellular signal transducer.</text>
</comment>
<dbReference type="FunFam" id="2.10.25.10:FF:000016">
    <property type="entry name" value="Teneurin transmembrane protein 2"/>
    <property type="match status" value="1"/>
</dbReference>
<dbReference type="Gene3D" id="2.120.10.30">
    <property type="entry name" value="TolB, C-terminal domain"/>
    <property type="match status" value="2"/>
</dbReference>
<evidence type="ECO:0000256" key="13">
    <source>
        <dbReference type="ARBA" id="ARBA00022989"/>
    </source>
</evidence>
<evidence type="ECO:0000256" key="25">
    <source>
        <dbReference type="ARBA" id="ARBA00058594"/>
    </source>
</evidence>
<evidence type="ECO:0000256" key="12">
    <source>
        <dbReference type="ARBA" id="ARBA00022737"/>
    </source>
</evidence>
<dbReference type="Pfam" id="PF15636">
    <property type="entry name" value="Tox-GHH"/>
    <property type="match status" value="1"/>
</dbReference>
<dbReference type="PROSITE" id="PS00022">
    <property type="entry name" value="EGF_1"/>
    <property type="match status" value="5"/>
</dbReference>
<dbReference type="GO" id="GO:0016363">
    <property type="term" value="C:nuclear matrix"/>
    <property type="evidence" value="ECO:0007669"/>
    <property type="project" value="UniProtKB-SubCell"/>
</dbReference>
<protein>
    <recommendedName>
        <fullName evidence="26">Teneurin-1</fullName>
    </recommendedName>
    <alternativeName>
        <fullName evidence="28">Protein Odd Oz/ten-m homolog 1</fullName>
    </alternativeName>
    <alternativeName>
        <fullName evidence="27">Tenascin-M1</fullName>
    </alternativeName>
    <alternativeName>
        <fullName evidence="29">Teneurin transmembrane protein 1</fullName>
    </alternativeName>
</protein>
<sequence>MEQTDCKPYQPLSKVKHEMDLAYTSSSDESEDGRKPRQSYNSRETLHEYNQELRMNYNSQSRKRKEVEKSTQEMEFCETPHTLCSGYQTDMHSVSRHGYQLEMGSDVDTETEGAVSPDHALRMWIRGMKSEHSSCLSSRANSALSLTDTDHERKSDGENGFKFSPVCCDLEAQAGSTQDMQSSPHNQFTFRPLPPPPPPPHACTCARKPPPAADSLQRRSMTTRSQPSPAAPAPPTSTQDSVHLHNSWVLNSNIPLETRHFLFKHGSGSSAIFSAASQNYPLTSNTVYSPPPRPLPRSTFSRPAFTFNKPYRCCNWKCTALSATAITVTLALLLAYVIAVHLFGLTWQLQPVEGQLYENGVSKGNRGTESMDTTYSPIGGKVSDKSEKKVFQKGRAIDTGEVDIGAQVMQTIPPGLFWRFQITIHHPIYLKFNISLAKDSLLGIYGRRNIPPTHTQFDFVKLMDGKQLVKQDSKGSDDTQHSPRNLILTSLQETGFIEYMDQGPWYLAFYNDGKKMEQVFVLTTAIEIMDDCSTNCNGNGECISGHCHCFPGFLGPDCARDSCPVLCGGNGEYEKGHCVCRNGWKGPECDVPEEQCIDPTCFGHGTCIMGVCICVPGYKGEICEEEDCLDPMCSSHGICVKGECHCSTGWGGVNCETPLPICQEQCSGHGTFLLDTGVCSCDPKWTGSDCSTELCTMECGSHGVCSRGICQCEEGWVGPTCEERSCHSHCAEHGQCKDGKCECSPGWEGDHCTIAHYLDAVRDGCPGLCFGNGRCTLDQNGWHCVCQVGWSGTGCNVVMEMLCGDNLDNDGDGLTDCVDPDCCQQSNCYVSPLCQGSPDPLDLIQQSQPLFSQHTSRLFYDRIKFLMGKDSTHVIPPEISFDSRRACVIRGQVVAVDGTPLVGVNVSFLHHSDYGFTISRQDGSFDLVAVGGISVILIFDRSPFLSEKRTLWLPWNQFIVVEKVIMQRVVSDPPSCDISNFISPNPIVLPSPLTSFGGSCPERGTIVPELQVVQEEIPIPSSFVRLSYLSSRTPGYKTLLRILLTHSTIPVGMIKVHLTVAVEGRLTQKWFPAAVNLIYTFAWNKTDIYGQKVWGLAEALVSVGYEYETCPDFILWEKRTVILQGFEMDASNLGGWSLNKHHILNPQSGIIHKGNGENMFISQQPPVISTIMGNGHQRSVACTNCNGPAHNNKLFAPVALASGPDGSVYVGDFNFIRRIFPSGNSVSILELSTSPAHKYYLAMDPVSESLYLSDTNTRKVYKLKSLVETKDLSKNFEVVAGTGDQCLPFDQSHCGDGGRASEASLNSPRGITVDRHGFIYFVDGTMIRRIDDNAVVTTVIGSNGLTSTQPLSCDSGMDVTQVRLEWPTDLAVNPMDNSLYVLDNNIVLQISENRRVRIIAGRPIHCQVPGIDHFLVSKVAVHSTLESARAIGVSHSGLLFIAETDERRVNRIQQVTTNGEISIIAGAPTDCDCKIDPNCDCFSGDGGYAKDAKMKAPSSLAVSPDGTLYVADLGNVRIRTISRNQAHLNDMNLYEIASPADQELYQFTVNGTHLHTLNLITRDYVYNFTYNAEGDLGAVTSSNGNSVHIRRDAGGIPLWLVVPGGQVYWLTISSNGVLKRVSAQGYNLAVMTYPGNTGLLATKSNENGWTTVYEYDPEGHLTNATFPTGEVSSFHSDLEKLTKVELDTSNRENVLMSTNLTATSTIYILKQENTQSTYRVSPDGSLRVTFASGMEISLSSEPHILAGAVNPTLGKCNISLPGEHNANLIEWRQRKEQNKGNVSAFERRLRAHNRNLLSIDFDHITRTGKIYDDHRKFTLRILYDQTGRPILWSPVSRYNEVNITYSPSGLVTFIQRGTWNEKMEYDQSGKIISRTWADGKIWSYTYLEKSVMLLLHSQRRYIFEYDQSDCLLSVTMPSMVRHSLQTMLSVGYYRNIYTPPDSSTSFIQDYSRDGRLLQTLHLGTGRRVLYKYTKQARLSEILYDTTQVTLTYEESSGVIKTIHLMHDGFICTIRYRQTGPLIGRQIFRFSEEGLVNARFDYSYNNFRVTSMQAVINETPLPIDLYRYVDVSGRTEQFGKFSVINYDLNQVITTTVMKHTKIFSASGQVIEVQYEILKAIAYWMTIQYDNMGRMVICDIRVGVDANITRYFYEYDADGQLQTVSVNDKTQWRYSYDLNGNINLLSHGNSARLTPLRYDLRDRITRLGEIQYKMDEDGFLRQRGNDIFEYNSNGLLQKAYNKASGWTVQYYYDGLGRRVASKSSLGQHLQFFYADLANPIRITHLYNHTSSEITSLYYDLQGHLIAMELSSGEEYYVACDNTGTPLAVFSSRGQVIKEILYTPYGDIYHDTYPDFQVIIGFHGGLYDLLTKLVHLGQRDYDVVAGRWTTPNHHIWKQLNLLPKPFNLYSFENNYPVGKIQDVAKYTTDIGSWLELFGFQLHNVLPGFPKPELENLELTYELLQLQTKTPEWDPGKTILGIQCELQKQLRNFISLDQLPMTPRYNDGRCLEGGKQPRFAAVPSVFGKGIKFAIKDGIVTADIIGVANEDSRRLAAILNNAHYLENLHFTIEGRDTHYFIKLGSLEEDLVLIGNTGGRRILENGVNVTVSQMTSVLNGRTRRFADIQLQHGALCFNIRYGTTVEEEKNHVLEIARQRAVAQAWTKEQRRLQEGEEGIRAWTEGEKQQLLSTGRVQGYDGYFVLSVEQYLELSDSANNIHFMRQSEIGRR</sequence>
<dbReference type="SUPFAM" id="SSF101898">
    <property type="entry name" value="NHL repeat"/>
    <property type="match status" value="1"/>
</dbReference>
<evidence type="ECO:0000256" key="19">
    <source>
        <dbReference type="ARBA" id="ARBA00023180"/>
    </source>
</evidence>
<dbReference type="GO" id="GO:0016607">
    <property type="term" value="C:nuclear speck"/>
    <property type="evidence" value="ECO:0007669"/>
    <property type="project" value="UniProtKB-SubCell"/>
</dbReference>
<dbReference type="GO" id="GO:0048666">
    <property type="term" value="P:neuron development"/>
    <property type="evidence" value="ECO:0007669"/>
    <property type="project" value="TreeGrafter"/>
</dbReference>
<comment type="function">
    <text evidence="25">Plays a role in the regulation of neuroplasticity in the limbic system. Mediates a rapid reorganization of actin- and tubulin-based cytoskeleton elements with an increase in dendritic arborization and spine density formation of neurons in the hippocampus and amygdala. Induces BDNF transcription inhibition in neurons. Activates the mitogen-activated protein (MAP) kinase 2 (MEK2) and extracellular signal-regulated kinase (ERK) cascade. Also acts as a bioactive neuroprotective peptide on limbic neurons of the brain and regulates stress-induced behavior: attenuates alkalosis-associated necrotic cell death and the effects of corticotropin-releasing factor (CRF) on c-fos/FOS induction and on the reinstatement of cocaine seeking.</text>
</comment>
<feature type="compositionally biased region" description="Pro residues" evidence="31">
    <location>
        <begin position="192"/>
        <end position="201"/>
    </location>
</feature>
<evidence type="ECO:0000313" key="36">
    <source>
        <dbReference type="RefSeq" id="XP_025790250.1"/>
    </source>
</evidence>
<dbReference type="PROSITE" id="PS50026">
    <property type="entry name" value="EGF_3"/>
    <property type="match status" value="3"/>
</dbReference>
<evidence type="ECO:0000256" key="29">
    <source>
        <dbReference type="ARBA" id="ARBA00083965"/>
    </source>
</evidence>
<keyword evidence="20" id="KW-0206">Cytoskeleton</keyword>
<dbReference type="PANTHER" id="PTHR11219">
    <property type="entry name" value="TENEURIN AND N-ACETYLGLUCOSAMINE-1-PHOSPHODIESTER ALPHA-N-ACETYLGLUCOSAMINIDASE"/>
    <property type="match status" value="1"/>
</dbReference>
<keyword evidence="19" id="KW-0325">Glycoprotein</keyword>
<evidence type="ECO:0000256" key="30">
    <source>
        <dbReference type="PROSITE-ProRule" id="PRU00076"/>
    </source>
</evidence>
<comment type="similarity">
    <text evidence="5">Belongs to the tenascin family. Teneurin subfamily.</text>
</comment>
<keyword evidence="13 32" id="KW-1133">Transmembrane helix</keyword>
<dbReference type="GO" id="GO:0046982">
    <property type="term" value="F:protein heterodimerization activity"/>
    <property type="evidence" value="ECO:0007669"/>
    <property type="project" value="TreeGrafter"/>
</dbReference>
<evidence type="ECO:0000256" key="14">
    <source>
        <dbReference type="ARBA" id="ARBA00023015"/>
    </source>
</evidence>
<evidence type="ECO:0000256" key="8">
    <source>
        <dbReference type="ARBA" id="ARBA00022491"/>
    </source>
</evidence>
<feature type="disulfide bond" evidence="30">
    <location>
        <begin position="743"/>
        <end position="752"/>
    </location>
</feature>
<evidence type="ECO:0000256" key="11">
    <source>
        <dbReference type="ARBA" id="ARBA00022692"/>
    </source>
</evidence>
<dbReference type="SUPFAM" id="SSF57196">
    <property type="entry name" value="EGF/Laminin"/>
    <property type="match status" value="1"/>
</dbReference>
<dbReference type="InterPro" id="IPR028916">
    <property type="entry name" value="Tox-GHH_dom"/>
</dbReference>
<keyword evidence="35" id="KW-1185">Reference proteome</keyword>
<dbReference type="InterPro" id="IPR011042">
    <property type="entry name" value="6-blade_b-propeller_TolB-like"/>
</dbReference>
<evidence type="ECO:0000256" key="26">
    <source>
        <dbReference type="ARBA" id="ARBA00068164"/>
    </source>
</evidence>
<keyword evidence="9 30" id="KW-0245">EGF-like domain</keyword>
<feature type="disulfide bond" evidence="30">
    <location>
        <begin position="765"/>
        <end position="775"/>
    </location>
</feature>
<dbReference type="FunFam" id="2.120.10.30:FF:000005">
    <property type="entry name" value="Teneurin transmembrane protein 4"/>
    <property type="match status" value="1"/>
</dbReference>
<feature type="region of interest" description="Disordered" evidence="31">
    <location>
        <begin position="1"/>
        <end position="49"/>
    </location>
</feature>
<keyword evidence="8" id="KW-0678">Repressor</keyword>
<dbReference type="GeneID" id="112871315"/>
<evidence type="ECO:0000256" key="1">
    <source>
        <dbReference type="ARBA" id="ARBA00004109"/>
    </source>
</evidence>
<dbReference type="SUPFAM" id="SSF63829">
    <property type="entry name" value="Calcium-dependent phosphotriesterase"/>
    <property type="match status" value="1"/>
</dbReference>
<dbReference type="FunFam" id="2.180.10.10:FF:000019">
    <property type="entry name" value="Teneurin transmembrane protein 1"/>
    <property type="match status" value="1"/>
</dbReference>
<evidence type="ECO:0000259" key="34">
    <source>
        <dbReference type="PROSITE" id="PS51361"/>
    </source>
</evidence>
<dbReference type="InterPro" id="IPR057627">
    <property type="entry name" value="FN-plug_TEN1-4"/>
</dbReference>
<dbReference type="FunFam" id="2.10.25.10:FF:000013">
    <property type="entry name" value="Teneurin transmembrane protein 4"/>
    <property type="match status" value="1"/>
</dbReference>
<dbReference type="FunFam" id="2.120.10.30:FF:000006">
    <property type="entry name" value="Teneurin transmembrane protein 4"/>
    <property type="match status" value="1"/>
</dbReference>
<comment type="function">
    <text evidence="24">Induces gene transcription activation.</text>
</comment>
<keyword evidence="16 32" id="KW-0472">Membrane</keyword>
<evidence type="ECO:0000256" key="4">
    <source>
        <dbReference type="ARBA" id="ARBA00004324"/>
    </source>
</evidence>
<dbReference type="FunFam" id="2.10.25.10:FF:000021">
    <property type="entry name" value="Teneurin transmembrane protein 2"/>
    <property type="match status" value="2"/>
</dbReference>
<dbReference type="PANTHER" id="PTHR11219:SF7">
    <property type="entry name" value="TENEURIN-1"/>
    <property type="match status" value="1"/>
</dbReference>
<feature type="transmembrane region" description="Helical" evidence="32">
    <location>
        <begin position="318"/>
        <end position="343"/>
    </location>
</feature>
<evidence type="ECO:0000256" key="16">
    <source>
        <dbReference type="ARBA" id="ARBA00023136"/>
    </source>
</evidence>
<feature type="disulfide bond" evidence="30">
    <location>
        <begin position="614"/>
        <end position="623"/>
    </location>
</feature>
<keyword evidence="11 32" id="KW-0812">Transmembrane</keyword>
<dbReference type="InterPro" id="IPR006530">
    <property type="entry name" value="YD"/>
</dbReference>
<dbReference type="FunFam" id="2.10.25.10:FF:000169">
    <property type="entry name" value="teneurin-1 isoform X1"/>
    <property type="match status" value="1"/>
</dbReference>
<dbReference type="Pfam" id="PF06484">
    <property type="entry name" value="Ten_N"/>
    <property type="match status" value="2"/>
</dbReference>
<dbReference type="InterPro" id="IPR056822">
    <property type="entry name" value="TEN_NHL"/>
</dbReference>
<keyword evidence="12" id="KW-0677">Repeat</keyword>
<dbReference type="Pfam" id="PF25021">
    <property type="entry name" value="TEN_NHL"/>
    <property type="match status" value="1"/>
</dbReference>
<keyword evidence="6" id="KW-1003">Cell membrane</keyword>
<dbReference type="Pfam" id="PF25020">
    <property type="entry name" value="TTR_TEN1-4"/>
    <property type="match status" value="1"/>
</dbReference>
<evidence type="ECO:0000256" key="15">
    <source>
        <dbReference type="ARBA" id="ARBA00023016"/>
    </source>
</evidence>
<dbReference type="GO" id="GO:0050839">
    <property type="term" value="F:cell adhesion molecule binding"/>
    <property type="evidence" value="ECO:0007669"/>
    <property type="project" value="TreeGrafter"/>
</dbReference>
<dbReference type="Pfam" id="PF23093">
    <property type="entry name" value="GBD_Tenm3"/>
    <property type="match status" value="1"/>
</dbReference>
<dbReference type="Gene3D" id="2.10.25.10">
    <property type="entry name" value="Laminin"/>
    <property type="match status" value="5"/>
</dbReference>
<keyword evidence="18" id="KW-0804">Transcription</keyword>
<keyword evidence="10" id="KW-0165">Cleavage on pair of basic residues</keyword>
<organism evidence="35 36">
    <name type="scientific">Puma concolor</name>
    <name type="common">Mountain lion</name>
    <name type="synonym">Felis concolor</name>
    <dbReference type="NCBI Taxonomy" id="9696"/>
    <lineage>
        <taxon>Eukaryota</taxon>
        <taxon>Metazoa</taxon>
        <taxon>Chordata</taxon>
        <taxon>Craniata</taxon>
        <taxon>Vertebrata</taxon>
        <taxon>Euteleostomi</taxon>
        <taxon>Mammalia</taxon>
        <taxon>Eutheria</taxon>
        <taxon>Laurasiatheria</taxon>
        <taxon>Carnivora</taxon>
        <taxon>Feliformia</taxon>
        <taxon>Felidae</taxon>
        <taxon>Felinae</taxon>
        <taxon>Puma</taxon>
    </lineage>
</organism>
<dbReference type="InterPro" id="IPR056820">
    <property type="entry name" value="TEN_TTR-like"/>
</dbReference>
<evidence type="ECO:0000256" key="18">
    <source>
        <dbReference type="ARBA" id="ARBA00023163"/>
    </source>
</evidence>
<accession>A0A6P6IPX6</accession>
<evidence type="ECO:0000256" key="31">
    <source>
        <dbReference type="SAM" id="MobiDB-lite"/>
    </source>
</evidence>
<gene>
    <name evidence="36" type="primary">TENM1</name>
</gene>
<keyword evidence="22" id="KW-0527">Neuropeptide</keyword>
<feature type="disulfide bond" evidence="30">
    <location>
        <begin position="726"/>
        <end position="736"/>
    </location>
</feature>
<dbReference type="Pfam" id="PF24329">
    <property type="entry name" value="FN-plug_TEN1-4"/>
    <property type="match status" value="1"/>
</dbReference>
<evidence type="ECO:0000256" key="6">
    <source>
        <dbReference type="ARBA" id="ARBA00022475"/>
    </source>
</evidence>
<feature type="domain" description="EGF-like" evidence="33">
    <location>
        <begin position="592"/>
        <end position="624"/>
    </location>
</feature>
<evidence type="ECO:0000256" key="20">
    <source>
        <dbReference type="ARBA" id="ARBA00023212"/>
    </source>
</evidence>
<dbReference type="SMART" id="SM00181">
    <property type="entry name" value="EGF"/>
    <property type="match status" value="8"/>
</dbReference>
<evidence type="ECO:0000256" key="22">
    <source>
        <dbReference type="ARBA" id="ARBA00023320"/>
    </source>
</evidence>
<dbReference type="Proteomes" id="UP000515131">
    <property type="component" value="Unplaced"/>
</dbReference>
<name>A0A6P6IPX6_PUMCO</name>
<feature type="domain" description="EGF-like" evidence="33">
    <location>
        <begin position="761"/>
        <end position="796"/>
    </location>
</feature>
<dbReference type="GO" id="GO:0007218">
    <property type="term" value="P:neuropeptide signaling pathway"/>
    <property type="evidence" value="ECO:0007669"/>
    <property type="project" value="UniProtKB-KW"/>
</dbReference>
<keyword evidence="7" id="KW-0963">Cytoplasm</keyword>
<evidence type="ECO:0000256" key="32">
    <source>
        <dbReference type="SAM" id="Phobius"/>
    </source>
</evidence>
<dbReference type="InterPro" id="IPR051216">
    <property type="entry name" value="Teneurin"/>
</dbReference>
<dbReference type="InterPro" id="IPR000742">
    <property type="entry name" value="EGF"/>
</dbReference>
<keyword evidence="15" id="KW-0346">Stress response</keyword>
<dbReference type="InterPro" id="IPR009471">
    <property type="entry name" value="Ten_N"/>
</dbReference>
<evidence type="ECO:0000256" key="3">
    <source>
        <dbReference type="ARBA" id="ARBA00004245"/>
    </source>
</evidence>
<dbReference type="Gene3D" id="2.60.120.260">
    <property type="entry name" value="Galactose-binding domain-like"/>
    <property type="match status" value="1"/>
</dbReference>
<dbReference type="GO" id="GO:0005886">
    <property type="term" value="C:plasma membrane"/>
    <property type="evidence" value="ECO:0007669"/>
    <property type="project" value="UniProtKB-SubCell"/>
</dbReference>
<evidence type="ECO:0000256" key="7">
    <source>
        <dbReference type="ARBA" id="ARBA00022490"/>
    </source>
</evidence>
<feature type="domain" description="EGF-like" evidence="33">
    <location>
        <begin position="722"/>
        <end position="753"/>
    </location>
</feature>
<evidence type="ECO:0000256" key="21">
    <source>
        <dbReference type="ARBA" id="ARBA00023242"/>
    </source>
</evidence>
<evidence type="ECO:0000256" key="27">
    <source>
        <dbReference type="ARBA" id="ARBA00077043"/>
    </source>
</evidence>
<dbReference type="Pfam" id="PF23538">
    <property type="entry name" value="Teneurin_ABD"/>
    <property type="match status" value="1"/>
</dbReference>
<evidence type="ECO:0000256" key="2">
    <source>
        <dbReference type="ARBA" id="ARBA00004162"/>
    </source>
</evidence>
<comment type="subcellular location">
    <subcellularLocation>
        <location evidence="2">Cell membrane</location>
        <topology evidence="2">Single-pass membrane protein</topology>
    </subcellularLocation>
    <subcellularLocation>
        <location evidence="3">Cytoplasm</location>
        <location evidence="3">Cytoskeleton</location>
    </subcellularLocation>
    <subcellularLocation>
        <location evidence="1">Nucleus matrix</location>
    </subcellularLocation>
    <subcellularLocation>
        <location evidence="4">Nucleus speckle</location>
    </subcellularLocation>
</comment>
<dbReference type="Gene3D" id="2.180.10.10">
    <property type="entry name" value="RHS repeat-associated core"/>
    <property type="match status" value="1"/>
</dbReference>
<dbReference type="Pfam" id="PF25024">
    <property type="entry name" value="EGF_TEN"/>
    <property type="match status" value="1"/>
</dbReference>